<dbReference type="PANTHER" id="PTHR35910">
    <property type="entry name" value="2EXR DOMAIN-CONTAINING PROTEIN"/>
    <property type="match status" value="1"/>
</dbReference>
<evidence type="ECO:0000313" key="3">
    <source>
        <dbReference type="Proteomes" id="UP000235371"/>
    </source>
</evidence>
<feature type="domain" description="2EXR" evidence="1">
    <location>
        <begin position="23"/>
        <end position="117"/>
    </location>
</feature>
<dbReference type="Proteomes" id="UP000235371">
    <property type="component" value="Unassembled WGS sequence"/>
</dbReference>
<dbReference type="InParanoid" id="A0A2J6T5F9"/>
<dbReference type="RefSeq" id="XP_024735152.1">
    <property type="nucleotide sequence ID" value="XM_024886997.1"/>
</dbReference>
<proteinExistence type="predicted"/>
<evidence type="ECO:0000259" key="1">
    <source>
        <dbReference type="Pfam" id="PF20150"/>
    </source>
</evidence>
<accession>A0A2J6T5F9</accession>
<gene>
    <name evidence="2" type="ORF">K444DRAFT_664726</name>
</gene>
<dbReference type="GeneID" id="36595073"/>
<reference evidence="2 3" key="1">
    <citation type="submission" date="2016-04" db="EMBL/GenBank/DDBJ databases">
        <title>A degradative enzymes factory behind the ericoid mycorrhizal symbiosis.</title>
        <authorList>
            <consortium name="DOE Joint Genome Institute"/>
            <person name="Martino E."/>
            <person name="Morin E."/>
            <person name="Grelet G."/>
            <person name="Kuo A."/>
            <person name="Kohler A."/>
            <person name="Daghino S."/>
            <person name="Barry K."/>
            <person name="Choi C."/>
            <person name="Cichocki N."/>
            <person name="Clum A."/>
            <person name="Copeland A."/>
            <person name="Hainaut M."/>
            <person name="Haridas S."/>
            <person name="Labutti K."/>
            <person name="Lindquist E."/>
            <person name="Lipzen A."/>
            <person name="Khouja H.-R."/>
            <person name="Murat C."/>
            <person name="Ohm R."/>
            <person name="Olson A."/>
            <person name="Spatafora J."/>
            <person name="Veneault-Fourrey C."/>
            <person name="Henrissat B."/>
            <person name="Grigoriev I."/>
            <person name="Martin F."/>
            <person name="Perotto S."/>
        </authorList>
    </citation>
    <scope>NUCLEOTIDE SEQUENCE [LARGE SCALE GENOMIC DNA]</scope>
    <source>
        <strain evidence="2 3">E</strain>
    </source>
</reference>
<dbReference type="AlphaFoldDB" id="A0A2J6T5F9"/>
<sequence length="267" mass="29880">MVAVCALAHQPLLTPLARAERQFTCFPKLPKELQLEIWKASLPGPRVVKLRYRGEGADAKCTSRARIPIALHVCRDSREVAKEVYELSFGLKGFSQPGGSSWMVEPKIYFSFDRDTLFIDTEGSRPCGSLRGVSFEMLRAEAHRFHCLAKQVQDLAKVRTLAAWEYLPMVAVHGVSIGERGEVRNPWSAFEGIEGEAMGVGVASQLSQVYDKDLTVAEPNPLEGMEWDLEQDVNLITGLKWKHTWLVARSPSAIFLGYLLETTNPDY</sequence>
<name>A0A2J6T5F9_9HELO</name>
<dbReference type="EMBL" id="KZ613828">
    <property type="protein sequence ID" value="PMD58248.1"/>
    <property type="molecule type" value="Genomic_DNA"/>
</dbReference>
<dbReference type="InterPro" id="IPR045518">
    <property type="entry name" value="2EXR"/>
</dbReference>
<dbReference type="OrthoDB" id="3523370at2759"/>
<dbReference type="PANTHER" id="PTHR35910:SF6">
    <property type="entry name" value="2EXR DOMAIN-CONTAINING PROTEIN"/>
    <property type="match status" value="1"/>
</dbReference>
<protein>
    <recommendedName>
        <fullName evidence="1">2EXR domain-containing protein</fullName>
    </recommendedName>
</protein>
<organism evidence="2 3">
    <name type="scientific">Hyaloscypha bicolor E</name>
    <dbReference type="NCBI Taxonomy" id="1095630"/>
    <lineage>
        <taxon>Eukaryota</taxon>
        <taxon>Fungi</taxon>
        <taxon>Dikarya</taxon>
        <taxon>Ascomycota</taxon>
        <taxon>Pezizomycotina</taxon>
        <taxon>Leotiomycetes</taxon>
        <taxon>Helotiales</taxon>
        <taxon>Hyaloscyphaceae</taxon>
        <taxon>Hyaloscypha</taxon>
        <taxon>Hyaloscypha bicolor</taxon>
    </lineage>
</organism>
<dbReference type="Pfam" id="PF20150">
    <property type="entry name" value="2EXR"/>
    <property type="match status" value="1"/>
</dbReference>
<keyword evidence="3" id="KW-1185">Reference proteome</keyword>
<evidence type="ECO:0000313" key="2">
    <source>
        <dbReference type="EMBL" id="PMD58248.1"/>
    </source>
</evidence>